<dbReference type="InterPro" id="IPR002347">
    <property type="entry name" value="SDR_fam"/>
</dbReference>
<dbReference type="GO" id="GO:0050664">
    <property type="term" value="F:oxidoreductase activity, acting on NAD(P)H, oxygen as acceptor"/>
    <property type="evidence" value="ECO:0007669"/>
    <property type="project" value="TreeGrafter"/>
</dbReference>
<dbReference type="InterPro" id="IPR057326">
    <property type="entry name" value="KR_dom"/>
</dbReference>
<protein>
    <submittedName>
        <fullName evidence="5">Oxidoreductase</fullName>
    </submittedName>
</protein>
<evidence type="ECO:0000313" key="5">
    <source>
        <dbReference type="EMBL" id="OAN41828.1"/>
    </source>
</evidence>
<dbReference type="Proteomes" id="UP000078396">
    <property type="component" value="Unassembled WGS sequence"/>
</dbReference>
<dbReference type="PRINTS" id="PR00080">
    <property type="entry name" value="SDRFAMILY"/>
</dbReference>
<keyword evidence="2" id="KW-0560">Oxidoreductase</keyword>
<evidence type="ECO:0000313" key="6">
    <source>
        <dbReference type="Proteomes" id="UP000078396"/>
    </source>
</evidence>
<evidence type="ECO:0000256" key="2">
    <source>
        <dbReference type="ARBA" id="ARBA00023002"/>
    </source>
</evidence>
<evidence type="ECO:0000256" key="1">
    <source>
        <dbReference type="ARBA" id="ARBA00006484"/>
    </source>
</evidence>
<reference evidence="5 6" key="1">
    <citation type="submission" date="2016-04" db="EMBL/GenBank/DDBJ databases">
        <title>Draft Genome Sequences of Staphylococcus capitis Strain H36, S. capitis Strain H65, S. cohnii Strain H62, S. hominis Strain H69, Mycobacterium iranicum Strain H39, Plantibacter sp. Strain H53, Pseudomonas oryzihabitans Strain H72, and Microbacterium sp. Strain H83, isolated from residential settings.</title>
        <authorList>
            <person name="Lymperopoulou D."/>
            <person name="Adams R.I."/>
            <person name="Lindow S."/>
            <person name="Coil D.A."/>
            <person name="Jospin G."/>
            <person name="Eisen J.A."/>
        </authorList>
    </citation>
    <scope>NUCLEOTIDE SEQUENCE [LARGE SCALE GENOMIC DNA]</scope>
    <source>
        <strain evidence="5 6">H39</strain>
    </source>
</reference>
<dbReference type="AlphaFoldDB" id="A0A178M1H0"/>
<dbReference type="SUPFAM" id="SSF51735">
    <property type="entry name" value="NAD(P)-binding Rossmann-fold domains"/>
    <property type="match status" value="1"/>
</dbReference>
<dbReference type="SMART" id="SM00822">
    <property type="entry name" value="PKS_KR"/>
    <property type="match status" value="1"/>
</dbReference>
<dbReference type="Gene3D" id="3.40.50.720">
    <property type="entry name" value="NAD(P)-binding Rossmann-like Domain"/>
    <property type="match status" value="1"/>
</dbReference>
<dbReference type="PRINTS" id="PR00081">
    <property type="entry name" value="GDHRDH"/>
</dbReference>
<evidence type="ECO:0000256" key="3">
    <source>
        <dbReference type="RuleBase" id="RU000363"/>
    </source>
</evidence>
<dbReference type="OrthoDB" id="3743899at2"/>
<organism evidence="5 6">
    <name type="scientific">Mycolicibacterium iranicum</name>
    <name type="common">Mycobacterium iranicum</name>
    <dbReference type="NCBI Taxonomy" id="912594"/>
    <lineage>
        <taxon>Bacteria</taxon>
        <taxon>Bacillati</taxon>
        <taxon>Actinomycetota</taxon>
        <taxon>Actinomycetes</taxon>
        <taxon>Mycobacteriales</taxon>
        <taxon>Mycobacteriaceae</taxon>
        <taxon>Mycolicibacterium</taxon>
    </lineage>
</organism>
<dbReference type="InterPro" id="IPR036291">
    <property type="entry name" value="NAD(P)-bd_dom_sf"/>
</dbReference>
<dbReference type="CDD" id="cd05233">
    <property type="entry name" value="SDR_c"/>
    <property type="match status" value="1"/>
</dbReference>
<gene>
    <name evidence="5" type="ORF">A4X20_02990</name>
</gene>
<feature type="domain" description="Ketoreductase" evidence="4">
    <location>
        <begin position="11"/>
        <end position="192"/>
    </location>
</feature>
<comment type="similarity">
    <text evidence="1 3">Belongs to the short-chain dehydrogenases/reductases (SDR) family.</text>
</comment>
<comment type="caution">
    <text evidence="5">The sequence shown here is derived from an EMBL/GenBank/DDBJ whole genome shotgun (WGS) entry which is preliminary data.</text>
</comment>
<name>A0A178M1H0_MYCIR</name>
<proteinExistence type="inferred from homology"/>
<dbReference type="PANTHER" id="PTHR43008">
    <property type="entry name" value="BENZIL REDUCTASE"/>
    <property type="match status" value="1"/>
</dbReference>
<dbReference type="InterPro" id="IPR020904">
    <property type="entry name" value="Sc_DH/Rdtase_CS"/>
</dbReference>
<dbReference type="EMBL" id="LWCS01000002">
    <property type="protein sequence ID" value="OAN41828.1"/>
    <property type="molecule type" value="Genomic_DNA"/>
</dbReference>
<sequence>MSRPCFDMRGAVVAITGGTGGLGNATARELLSRGAKVAVLDVHPDTARIAAQMSPESAIGVVADVRDRASLDRAVTEIVERFGAIDVAIANAGILGRTATLRTTPIEAIQSVFAVNVTGVVNTVHACMGQILGTRGQFVLISSVFAFINGMGAIPYAMSKSAVEQLGRGLQVELAPHNVSTTIAYFSLIDTDMVKHGVDDDPLADDLRSAIPKPLLKRITPAAAAAALADGITIRAPHVTTPTRWRPVSALRGALAPALDPRLARNPRLQAALTALDARIDTAVKGTP</sequence>
<dbReference type="Pfam" id="PF00106">
    <property type="entry name" value="adh_short"/>
    <property type="match status" value="1"/>
</dbReference>
<dbReference type="RefSeq" id="WP_064280030.1">
    <property type="nucleotide sequence ID" value="NZ_LWCS01000002.1"/>
</dbReference>
<dbReference type="PROSITE" id="PS00061">
    <property type="entry name" value="ADH_SHORT"/>
    <property type="match status" value="1"/>
</dbReference>
<accession>A0A178M1H0</accession>
<evidence type="ECO:0000259" key="4">
    <source>
        <dbReference type="SMART" id="SM00822"/>
    </source>
</evidence>
<dbReference type="PANTHER" id="PTHR43008:SF4">
    <property type="entry name" value="CHAIN DEHYDROGENASE, PUTATIVE (AFU_ORTHOLOGUE AFUA_4G08710)-RELATED"/>
    <property type="match status" value="1"/>
</dbReference>